<keyword evidence="2" id="KW-1185">Reference proteome</keyword>
<dbReference type="EMBL" id="JARYGZ010000001">
    <property type="protein sequence ID" value="MDH7637994.1"/>
    <property type="molecule type" value="Genomic_DNA"/>
</dbReference>
<evidence type="ECO:0000313" key="2">
    <source>
        <dbReference type="Proteomes" id="UP001160625"/>
    </source>
</evidence>
<reference evidence="1" key="1">
    <citation type="submission" date="2023-04" db="EMBL/GenBank/DDBJ databases">
        <title>Sphingomonas sp. MAHUQ-71 isolated from rice field.</title>
        <authorList>
            <person name="Huq M.A."/>
        </authorList>
    </citation>
    <scope>NUCLEOTIDE SEQUENCE</scope>
    <source>
        <strain evidence="1">MAHUQ-71</strain>
    </source>
</reference>
<proteinExistence type="predicted"/>
<protein>
    <submittedName>
        <fullName evidence="1">Uncharacterized protein</fullName>
    </submittedName>
</protein>
<sequence>MTDQVWLSAYQKPYDWRPAVKAWSSGAGDVAAKELWGNLYHQGSIGSASLAAAPDLVRLLSDLERPDWSAYALLASIEQGRADGALPPELESAYQAAWADLVSLAFRDLREASDDLLVRSILAVIAHAKGQRSLAALALCTEDERREMLAG</sequence>
<accession>A0ABT6MY56</accession>
<evidence type="ECO:0000313" key="1">
    <source>
        <dbReference type="EMBL" id="MDH7637994.1"/>
    </source>
</evidence>
<name>A0ABT6MY56_9SPHN</name>
<dbReference type="RefSeq" id="WP_281043323.1">
    <property type="nucleotide sequence ID" value="NZ_JARYGZ010000001.1"/>
</dbReference>
<organism evidence="1 2">
    <name type="scientific">Sphingomonas oryzagri</name>
    <dbReference type="NCBI Taxonomy" id="3042314"/>
    <lineage>
        <taxon>Bacteria</taxon>
        <taxon>Pseudomonadati</taxon>
        <taxon>Pseudomonadota</taxon>
        <taxon>Alphaproteobacteria</taxon>
        <taxon>Sphingomonadales</taxon>
        <taxon>Sphingomonadaceae</taxon>
        <taxon>Sphingomonas</taxon>
    </lineage>
</organism>
<dbReference type="Proteomes" id="UP001160625">
    <property type="component" value="Unassembled WGS sequence"/>
</dbReference>
<gene>
    <name evidence="1" type="ORF">QGN17_04555</name>
</gene>
<comment type="caution">
    <text evidence="1">The sequence shown here is derived from an EMBL/GenBank/DDBJ whole genome shotgun (WGS) entry which is preliminary data.</text>
</comment>